<feature type="transmembrane region" description="Helical" evidence="2">
    <location>
        <begin position="45"/>
        <end position="66"/>
    </location>
</feature>
<dbReference type="InterPro" id="IPR005182">
    <property type="entry name" value="YdbS-like_PH"/>
</dbReference>
<evidence type="ECO:0000259" key="3">
    <source>
        <dbReference type="Pfam" id="PF03703"/>
    </source>
</evidence>
<keyword evidence="2" id="KW-1133">Transmembrane helix</keyword>
<organism evidence="4 5">
    <name type="scientific">Ahniella affigens</name>
    <dbReference type="NCBI Taxonomy" id="2021234"/>
    <lineage>
        <taxon>Bacteria</taxon>
        <taxon>Pseudomonadati</taxon>
        <taxon>Pseudomonadota</taxon>
        <taxon>Gammaproteobacteria</taxon>
        <taxon>Lysobacterales</taxon>
        <taxon>Rhodanobacteraceae</taxon>
        <taxon>Ahniella</taxon>
    </lineage>
</organism>
<keyword evidence="2" id="KW-0812">Transmembrane</keyword>
<sequence>MHGITDMNDETLNSGTKAPASDPISAPAEPGAVLGPVLIHPKERLMACVGAAFWFALLLTGPSIALSVLLHLGFAAAALIALAIAVGIWLGIRFGQAEHAHYAVSQLSDGLLVKRGVFWHTETFVPRSRIQHTEVNQGPLDRSWGMASLSLHTAGTHVEKVTVSGLFRHDAIRLRDELLDRQAGSDGA</sequence>
<dbReference type="KEGG" id="xba:C7S18_09030"/>
<proteinExistence type="predicted"/>
<feature type="domain" description="YdbS-like PH" evidence="3">
    <location>
        <begin position="108"/>
        <end position="177"/>
    </location>
</feature>
<dbReference type="PANTHER" id="PTHR34473:SF3">
    <property type="entry name" value="TRANSMEMBRANE PROTEIN-RELATED"/>
    <property type="match status" value="1"/>
</dbReference>
<feature type="region of interest" description="Disordered" evidence="1">
    <location>
        <begin position="1"/>
        <end position="23"/>
    </location>
</feature>
<reference evidence="4 5" key="2">
    <citation type="submission" date="2018-03" db="EMBL/GenBank/DDBJ databases">
        <authorList>
            <person name="Keele B.F."/>
        </authorList>
    </citation>
    <scope>NUCLEOTIDE SEQUENCE [LARGE SCALE GENOMIC DNA]</scope>
    <source>
        <strain evidence="4 5">D13</strain>
    </source>
</reference>
<feature type="transmembrane region" description="Helical" evidence="2">
    <location>
        <begin position="72"/>
        <end position="92"/>
    </location>
</feature>
<keyword evidence="2" id="KW-0472">Membrane</keyword>
<dbReference type="AlphaFoldDB" id="A0A2P1PR50"/>
<name>A0A2P1PR50_9GAMM</name>
<protein>
    <recommendedName>
        <fullName evidence="3">YdbS-like PH domain-containing protein</fullName>
    </recommendedName>
</protein>
<evidence type="ECO:0000256" key="2">
    <source>
        <dbReference type="SAM" id="Phobius"/>
    </source>
</evidence>
<dbReference type="OrthoDB" id="1750577at2"/>
<dbReference type="PANTHER" id="PTHR34473">
    <property type="entry name" value="UPF0699 TRANSMEMBRANE PROTEIN YDBS"/>
    <property type="match status" value="1"/>
</dbReference>
<keyword evidence="5" id="KW-1185">Reference proteome</keyword>
<evidence type="ECO:0000256" key="1">
    <source>
        <dbReference type="SAM" id="MobiDB-lite"/>
    </source>
</evidence>
<dbReference type="EMBL" id="CP027860">
    <property type="protein sequence ID" value="AVP97326.1"/>
    <property type="molecule type" value="Genomic_DNA"/>
</dbReference>
<reference evidence="4 5" key="1">
    <citation type="submission" date="2018-03" db="EMBL/GenBank/DDBJ databases">
        <title>Ahniella affigens gen. nov., sp. nov., a gammaproteobacterium isolated from sandy soil near a stream.</title>
        <authorList>
            <person name="Ko Y."/>
            <person name="Kim J.-H."/>
        </authorList>
    </citation>
    <scope>NUCLEOTIDE SEQUENCE [LARGE SCALE GENOMIC DNA]</scope>
    <source>
        <strain evidence="4 5">D13</strain>
    </source>
</reference>
<dbReference type="Proteomes" id="UP000241074">
    <property type="component" value="Chromosome"/>
</dbReference>
<accession>A0A2P1PR50</accession>
<evidence type="ECO:0000313" key="4">
    <source>
        <dbReference type="EMBL" id="AVP97326.1"/>
    </source>
</evidence>
<dbReference type="Pfam" id="PF03703">
    <property type="entry name" value="bPH_2"/>
    <property type="match status" value="1"/>
</dbReference>
<gene>
    <name evidence="4" type="ORF">C7S18_09030</name>
</gene>
<evidence type="ECO:0000313" key="5">
    <source>
        <dbReference type="Proteomes" id="UP000241074"/>
    </source>
</evidence>